<evidence type="ECO:0000313" key="2">
    <source>
        <dbReference type="Proteomes" id="UP000276133"/>
    </source>
</evidence>
<comment type="caution">
    <text evidence="1">The sequence shown here is derived from an EMBL/GenBank/DDBJ whole genome shotgun (WGS) entry which is preliminary data.</text>
</comment>
<evidence type="ECO:0000313" key="1">
    <source>
        <dbReference type="EMBL" id="RNA32205.1"/>
    </source>
</evidence>
<dbReference type="AlphaFoldDB" id="A0A3M7S974"/>
<organism evidence="1 2">
    <name type="scientific">Brachionus plicatilis</name>
    <name type="common">Marine rotifer</name>
    <name type="synonym">Brachionus muelleri</name>
    <dbReference type="NCBI Taxonomy" id="10195"/>
    <lineage>
        <taxon>Eukaryota</taxon>
        <taxon>Metazoa</taxon>
        <taxon>Spiralia</taxon>
        <taxon>Gnathifera</taxon>
        <taxon>Rotifera</taxon>
        <taxon>Eurotatoria</taxon>
        <taxon>Monogononta</taxon>
        <taxon>Pseudotrocha</taxon>
        <taxon>Ploima</taxon>
        <taxon>Brachionidae</taxon>
        <taxon>Brachionus</taxon>
    </lineage>
</organism>
<reference evidence="1 2" key="1">
    <citation type="journal article" date="2018" name="Sci. Rep.">
        <title>Genomic signatures of local adaptation to the degree of environmental predictability in rotifers.</title>
        <authorList>
            <person name="Franch-Gras L."/>
            <person name="Hahn C."/>
            <person name="Garcia-Roger E.M."/>
            <person name="Carmona M.J."/>
            <person name="Serra M."/>
            <person name="Gomez A."/>
        </authorList>
    </citation>
    <scope>NUCLEOTIDE SEQUENCE [LARGE SCALE GENOMIC DNA]</scope>
    <source>
        <strain evidence="1">HYR1</strain>
    </source>
</reference>
<dbReference type="EMBL" id="REGN01001830">
    <property type="protein sequence ID" value="RNA32205.1"/>
    <property type="molecule type" value="Genomic_DNA"/>
</dbReference>
<gene>
    <name evidence="1" type="ORF">BpHYR1_054141</name>
</gene>
<name>A0A3M7S974_BRAPC</name>
<proteinExistence type="predicted"/>
<keyword evidence="2" id="KW-1185">Reference proteome</keyword>
<accession>A0A3M7S974</accession>
<dbReference type="Proteomes" id="UP000276133">
    <property type="component" value="Unassembled WGS sequence"/>
</dbReference>
<sequence length="86" mass="10140">MKGQSKINHYDKNVDVWPLFLTNMSLTLYLSVKKDLTFSDSESILMISIIKEPNQTLKLLKVIKIEIEKYADWSNQKKNKTKHKKK</sequence>
<protein>
    <submittedName>
        <fullName evidence="1">Uncharacterized protein</fullName>
    </submittedName>
</protein>